<dbReference type="SUPFAM" id="SSF52540">
    <property type="entry name" value="P-loop containing nucleoside triphosphate hydrolases"/>
    <property type="match status" value="1"/>
</dbReference>
<proteinExistence type="predicted"/>
<dbReference type="RefSeq" id="WP_248954852.1">
    <property type="nucleotide sequence ID" value="NZ_JAKIKU010000002.1"/>
</dbReference>
<gene>
    <name evidence="1" type="ORF">L2737_03875</name>
</gene>
<organism evidence="1 2">
    <name type="scientific">Shewanella electrodiphila</name>
    <dbReference type="NCBI Taxonomy" id="934143"/>
    <lineage>
        <taxon>Bacteria</taxon>
        <taxon>Pseudomonadati</taxon>
        <taxon>Pseudomonadota</taxon>
        <taxon>Gammaproteobacteria</taxon>
        <taxon>Alteromonadales</taxon>
        <taxon>Shewanellaceae</taxon>
        <taxon>Shewanella</taxon>
    </lineage>
</organism>
<evidence type="ECO:0000313" key="2">
    <source>
        <dbReference type="Proteomes" id="UP001202134"/>
    </source>
</evidence>
<reference evidence="1 2" key="1">
    <citation type="submission" date="2022-01" db="EMBL/GenBank/DDBJ databases">
        <title>Whole genome-based taxonomy of the Shewanellaceae.</title>
        <authorList>
            <person name="Martin-Rodriguez A.J."/>
        </authorList>
    </citation>
    <scope>NUCLEOTIDE SEQUENCE [LARGE SCALE GENOMIC DNA]</scope>
    <source>
        <strain evidence="1 2">DSM 24955</strain>
    </source>
</reference>
<evidence type="ECO:0000313" key="1">
    <source>
        <dbReference type="EMBL" id="MCL1044471.1"/>
    </source>
</evidence>
<sequence>MDVQLPRVSKAWQSIKNLISGQSTSSHDGDSIEGKLSLKEISQLYPRDTTILSEVEKCLLYHPIRTDLQPLANKLAESAALDSQDVQLIQQSNQQQIETPLQAENSQFIGRDVQQKKVSDAISRWQNNKGELTAVIGPFGSGVSSFLNQFHHQYHQQVPVTYVSFYHAALTTKEAIANLCYCFNITDEPKSITEAIALINQQDSHIIIIDDLHKLMLRMMGNYQALVTFATVIMETRQQHCWILGCETYVWHRLSSQYSITNFVKIIVRLEYFSLLEFRDVIQAKTANISLTLTSDGNEETEKAAFEQLTKQLHQVSGGHSKLACVLLFNALTEDPNHPLSIKPICTPDLATLKQCTDEDLFSLAEIYVHGGLRIFQHAEIFATSIEQSSLKLEYLSRQGLLKPHYSKLDFAQHYYVIPPTLTRLIASHLVNHNKLYL</sequence>
<dbReference type="Proteomes" id="UP001202134">
    <property type="component" value="Unassembled WGS sequence"/>
</dbReference>
<dbReference type="GO" id="GO:0005524">
    <property type="term" value="F:ATP binding"/>
    <property type="evidence" value="ECO:0007669"/>
    <property type="project" value="UniProtKB-KW"/>
</dbReference>
<keyword evidence="2" id="KW-1185">Reference proteome</keyword>
<keyword evidence="1" id="KW-0067">ATP-binding</keyword>
<keyword evidence="1" id="KW-0547">Nucleotide-binding</keyword>
<accession>A0ABT0KLL1</accession>
<name>A0ABT0KLL1_9GAMM</name>
<dbReference type="EMBL" id="JAKIKU010000002">
    <property type="protein sequence ID" value="MCL1044471.1"/>
    <property type="molecule type" value="Genomic_DNA"/>
</dbReference>
<dbReference type="InterPro" id="IPR027417">
    <property type="entry name" value="P-loop_NTPase"/>
</dbReference>
<protein>
    <submittedName>
        <fullName evidence="1">ATP-binding protein</fullName>
    </submittedName>
</protein>
<comment type="caution">
    <text evidence="1">The sequence shown here is derived from an EMBL/GenBank/DDBJ whole genome shotgun (WGS) entry which is preliminary data.</text>
</comment>